<dbReference type="RefSeq" id="WP_066089471.1">
    <property type="nucleotide sequence ID" value="NZ_CP126114.1"/>
</dbReference>
<protein>
    <submittedName>
        <fullName evidence="1">Stage V sporulation protein AE</fullName>
    </submittedName>
</protein>
<dbReference type="InterPro" id="IPR025914">
    <property type="entry name" value="SpoVAE"/>
</dbReference>
<dbReference type="KEGG" id="nnv:QNH39_17810"/>
<organism evidence="1 2">
    <name type="scientific">Neobacillus novalis</name>
    <dbReference type="NCBI Taxonomy" id="220687"/>
    <lineage>
        <taxon>Bacteria</taxon>
        <taxon>Bacillati</taxon>
        <taxon>Bacillota</taxon>
        <taxon>Bacilli</taxon>
        <taxon>Bacillales</taxon>
        <taxon>Bacillaceae</taxon>
        <taxon>Neobacillus</taxon>
    </lineage>
</organism>
<reference evidence="1" key="1">
    <citation type="submission" date="2023-05" db="EMBL/GenBank/DDBJ databases">
        <title>Comparative genomics of Bacillaceae isolates and their secondary metabolite potential.</title>
        <authorList>
            <person name="Song L."/>
            <person name="Nielsen L.J."/>
            <person name="Mohite O."/>
            <person name="Xu X."/>
            <person name="Weber T."/>
            <person name="Kovacs A.T."/>
        </authorList>
    </citation>
    <scope>NUCLEOTIDE SEQUENCE</scope>
    <source>
        <strain evidence="1">XLM17</strain>
    </source>
</reference>
<sequence>MSIRRRVILVTDGDEYAKKAIEHVAHEIGGRCISSSQGNPSKLTGPEIVHLIKKARHDPVLVMFDDSGIVGEGAGENALKYVALHNEIEVLGVIAVAAKSRHEEWTRIDVSIDRDGELTSNGVDKFGIPELEPGRINGDTVYCLDELDVPLIVGIGDIGKMARRDSYKVGSPITKKAVQLILERSGFYDTNAGPEMANPRISP</sequence>
<accession>A0AA95MMB4</accession>
<dbReference type="Proteomes" id="UP001178288">
    <property type="component" value="Chromosome"/>
</dbReference>
<evidence type="ECO:0000313" key="1">
    <source>
        <dbReference type="EMBL" id="WHY84505.1"/>
    </source>
</evidence>
<evidence type="ECO:0000313" key="2">
    <source>
        <dbReference type="Proteomes" id="UP001178288"/>
    </source>
</evidence>
<keyword evidence="2" id="KW-1185">Reference proteome</keyword>
<dbReference type="EMBL" id="CP126114">
    <property type="protein sequence ID" value="WHY84505.1"/>
    <property type="molecule type" value="Genomic_DNA"/>
</dbReference>
<dbReference type="AlphaFoldDB" id="A0AA95MMB4"/>
<proteinExistence type="predicted"/>
<name>A0AA95MMB4_9BACI</name>
<dbReference type="Pfam" id="PF14097">
    <property type="entry name" value="SpoVAE"/>
    <property type="match status" value="1"/>
</dbReference>
<gene>
    <name evidence="1" type="ORF">QNH39_17810</name>
</gene>